<keyword evidence="1" id="KW-0547">Nucleotide-binding</keyword>
<evidence type="ECO:0000313" key="3">
    <source>
        <dbReference type="Proteomes" id="UP001620645"/>
    </source>
</evidence>
<dbReference type="InterPro" id="IPR016155">
    <property type="entry name" value="Mopterin_synth/thiamin_S_b"/>
</dbReference>
<organism evidence="2 3">
    <name type="scientific">Heterodera schachtii</name>
    <name type="common">Sugarbeet cyst nematode worm</name>
    <name type="synonym">Tylenchus schachtii</name>
    <dbReference type="NCBI Taxonomy" id="97005"/>
    <lineage>
        <taxon>Eukaryota</taxon>
        <taxon>Metazoa</taxon>
        <taxon>Ecdysozoa</taxon>
        <taxon>Nematoda</taxon>
        <taxon>Chromadorea</taxon>
        <taxon>Rhabditida</taxon>
        <taxon>Tylenchina</taxon>
        <taxon>Tylenchomorpha</taxon>
        <taxon>Tylenchoidea</taxon>
        <taxon>Heteroderidae</taxon>
        <taxon>Heteroderinae</taxon>
        <taxon>Heterodera</taxon>
    </lineage>
</organism>
<accession>A0ABD2ICU6</accession>
<dbReference type="InterPro" id="IPR003749">
    <property type="entry name" value="ThiS/MoaD-like"/>
</dbReference>
<dbReference type="CDD" id="cd00754">
    <property type="entry name" value="Ubl_MoaD"/>
    <property type="match status" value="1"/>
</dbReference>
<evidence type="ECO:0008006" key="4">
    <source>
        <dbReference type="Google" id="ProtNLM"/>
    </source>
</evidence>
<dbReference type="PANTHER" id="PTHR33359:SF1">
    <property type="entry name" value="MOLYBDOPTERIN SYNTHASE SULFUR CARRIER SUBUNIT"/>
    <property type="match status" value="1"/>
</dbReference>
<dbReference type="InterPro" id="IPR012675">
    <property type="entry name" value="Beta-grasp_dom_sf"/>
</dbReference>
<name>A0ABD2ICU6_HETSC</name>
<evidence type="ECO:0000313" key="2">
    <source>
        <dbReference type="EMBL" id="KAL3078007.1"/>
    </source>
</evidence>
<proteinExistence type="predicted"/>
<dbReference type="AlphaFoldDB" id="A0ABD2ICU6"/>
<dbReference type="GO" id="GO:0000166">
    <property type="term" value="F:nucleotide binding"/>
    <property type="evidence" value="ECO:0007669"/>
    <property type="project" value="UniProtKB-KW"/>
</dbReference>
<comment type="caution">
    <text evidence="2">The sequence shown here is derived from an EMBL/GenBank/DDBJ whole genome shotgun (WGS) entry which is preliminary data.</text>
</comment>
<dbReference type="Gene3D" id="3.10.20.30">
    <property type="match status" value="1"/>
</dbReference>
<gene>
    <name evidence="2" type="ORF">niasHS_012949</name>
</gene>
<dbReference type="Proteomes" id="UP001620645">
    <property type="component" value="Unassembled WGS sequence"/>
</dbReference>
<dbReference type="EMBL" id="JBICCN010000316">
    <property type="protein sequence ID" value="KAL3078007.1"/>
    <property type="molecule type" value="Genomic_DNA"/>
</dbReference>
<protein>
    <recommendedName>
        <fullName evidence="4">Molybdopterin synthase sulfur carrier subunit</fullName>
    </recommendedName>
</protein>
<dbReference type="PANTHER" id="PTHR33359">
    <property type="entry name" value="MOLYBDOPTERIN SYNTHASE SULFUR CARRIER SUBUNIT"/>
    <property type="match status" value="1"/>
</dbReference>
<keyword evidence="3" id="KW-1185">Reference proteome</keyword>
<reference evidence="2 3" key="1">
    <citation type="submission" date="2024-10" db="EMBL/GenBank/DDBJ databases">
        <authorList>
            <person name="Kim D."/>
        </authorList>
    </citation>
    <scope>NUCLEOTIDE SEQUENCE [LARGE SCALE GENOMIC DNA]</scope>
    <source>
        <strain evidence="2">Taebaek</strain>
    </source>
</reference>
<dbReference type="Pfam" id="PF02597">
    <property type="entry name" value="ThiS"/>
    <property type="match status" value="1"/>
</dbReference>
<evidence type="ECO:0000256" key="1">
    <source>
        <dbReference type="ARBA" id="ARBA00022741"/>
    </source>
</evidence>
<dbReference type="InterPro" id="IPR044672">
    <property type="entry name" value="MOCS2A"/>
</dbReference>
<dbReference type="SUPFAM" id="SSF54285">
    <property type="entry name" value="MoaD/ThiS"/>
    <property type="match status" value="1"/>
</dbReference>
<sequence length="95" mass="10764">MECVEVQILLFGKAREMAECQEIRQILPKSLTSTELYNHIFEKIFPVLMPIRNSCILAVNHRYCFEGRDALGGTENRIDLEENSEIAIIPPISGG</sequence>